<evidence type="ECO:0000256" key="1">
    <source>
        <dbReference type="ARBA" id="ARBA00023015"/>
    </source>
</evidence>
<evidence type="ECO:0000313" key="5">
    <source>
        <dbReference type="EMBL" id="MPM46800.1"/>
    </source>
</evidence>
<accession>A0A645A0T6</accession>
<name>A0A645A0T6_9ZZZZ</name>
<dbReference type="SMART" id="SM00342">
    <property type="entry name" value="HTH_ARAC"/>
    <property type="match status" value="1"/>
</dbReference>
<reference evidence="5" key="1">
    <citation type="submission" date="2019-08" db="EMBL/GenBank/DDBJ databases">
        <authorList>
            <person name="Kucharzyk K."/>
            <person name="Murdoch R.W."/>
            <person name="Higgins S."/>
            <person name="Loffler F."/>
        </authorList>
    </citation>
    <scope>NUCLEOTIDE SEQUENCE</scope>
</reference>
<dbReference type="EMBL" id="VSSQ01011420">
    <property type="protein sequence ID" value="MPM46800.1"/>
    <property type="molecule type" value="Genomic_DNA"/>
</dbReference>
<keyword evidence="3" id="KW-0804">Transcription</keyword>
<keyword evidence="1" id="KW-0805">Transcription regulation</keyword>
<comment type="caution">
    <text evidence="5">The sequence shown here is derived from an EMBL/GenBank/DDBJ whole genome shotgun (WGS) entry which is preliminary data.</text>
</comment>
<dbReference type="InterPro" id="IPR018060">
    <property type="entry name" value="HTH_AraC"/>
</dbReference>
<gene>
    <name evidence="5" type="ORF">SDC9_93506</name>
</gene>
<sequence>MNRRFMTAYRISPRRFWARARFQWICRELRNTRKKMSEIAVEFGFFDEAHLARWFRNQAGMTPAQFRRRDEDIAC</sequence>
<dbReference type="InterPro" id="IPR009057">
    <property type="entry name" value="Homeodomain-like_sf"/>
</dbReference>
<dbReference type="GO" id="GO:0003700">
    <property type="term" value="F:DNA-binding transcription factor activity"/>
    <property type="evidence" value="ECO:0007669"/>
    <property type="project" value="InterPro"/>
</dbReference>
<dbReference type="Pfam" id="PF12833">
    <property type="entry name" value="HTH_18"/>
    <property type="match status" value="1"/>
</dbReference>
<protein>
    <recommendedName>
        <fullName evidence="4">HTH araC/xylS-type domain-containing protein</fullName>
    </recommendedName>
</protein>
<proteinExistence type="predicted"/>
<keyword evidence="2" id="KW-0238">DNA-binding</keyword>
<dbReference type="PROSITE" id="PS01124">
    <property type="entry name" value="HTH_ARAC_FAMILY_2"/>
    <property type="match status" value="1"/>
</dbReference>
<dbReference type="SUPFAM" id="SSF46689">
    <property type="entry name" value="Homeodomain-like"/>
    <property type="match status" value="1"/>
</dbReference>
<dbReference type="Gene3D" id="1.10.10.60">
    <property type="entry name" value="Homeodomain-like"/>
    <property type="match status" value="1"/>
</dbReference>
<evidence type="ECO:0000256" key="3">
    <source>
        <dbReference type="ARBA" id="ARBA00023163"/>
    </source>
</evidence>
<dbReference type="GO" id="GO:0043565">
    <property type="term" value="F:sequence-specific DNA binding"/>
    <property type="evidence" value="ECO:0007669"/>
    <property type="project" value="InterPro"/>
</dbReference>
<dbReference type="InterPro" id="IPR050204">
    <property type="entry name" value="AraC_XylS_family_regulators"/>
</dbReference>
<evidence type="ECO:0000259" key="4">
    <source>
        <dbReference type="PROSITE" id="PS01124"/>
    </source>
</evidence>
<dbReference type="PANTHER" id="PTHR46796">
    <property type="entry name" value="HTH-TYPE TRANSCRIPTIONAL ACTIVATOR RHAS-RELATED"/>
    <property type="match status" value="1"/>
</dbReference>
<organism evidence="5">
    <name type="scientific">bioreactor metagenome</name>
    <dbReference type="NCBI Taxonomy" id="1076179"/>
    <lineage>
        <taxon>unclassified sequences</taxon>
        <taxon>metagenomes</taxon>
        <taxon>ecological metagenomes</taxon>
    </lineage>
</organism>
<evidence type="ECO:0000256" key="2">
    <source>
        <dbReference type="ARBA" id="ARBA00023125"/>
    </source>
</evidence>
<feature type="domain" description="HTH araC/xylS-type" evidence="4">
    <location>
        <begin position="1"/>
        <end position="69"/>
    </location>
</feature>
<dbReference type="AlphaFoldDB" id="A0A645A0T6"/>